<dbReference type="Proteomes" id="UP000318833">
    <property type="component" value="Unassembled WGS sequence"/>
</dbReference>
<proteinExistence type="predicted"/>
<evidence type="ECO:0000256" key="1">
    <source>
        <dbReference type="SAM" id="SignalP"/>
    </source>
</evidence>
<keyword evidence="1" id="KW-0732">Signal</keyword>
<gene>
    <name evidence="2" type="ORF">FOF46_01255</name>
</gene>
<name>A0A554VRL1_9FLAO</name>
<dbReference type="EMBL" id="VLNR01000002">
    <property type="protein sequence ID" value="TSE11285.1"/>
    <property type="molecule type" value="Genomic_DNA"/>
</dbReference>
<comment type="caution">
    <text evidence="2">The sequence shown here is derived from an EMBL/GenBank/DDBJ whole genome shotgun (WGS) entry which is preliminary data.</text>
</comment>
<evidence type="ECO:0008006" key="4">
    <source>
        <dbReference type="Google" id="ProtNLM"/>
    </source>
</evidence>
<keyword evidence="3" id="KW-1185">Reference proteome</keyword>
<evidence type="ECO:0000313" key="3">
    <source>
        <dbReference type="Proteomes" id="UP000318833"/>
    </source>
</evidence>
<sequence length="819" mass="93711">MKSIYKILIIGIVFLLSANSHAQFESKTDITDFDEYEAKAGLNACYCDSELAYNLLLQRLDQLEGQRKQEWLEGQQVRLKNEIDRRLNETHPNYAEAEKQLLKRHYKGDNDAIINPLAEQASKNSFEDKRKVQQRRVEYNVLTHRDDVSDILADYTFGDLTSKGVKIKGMTRSQIFDRRREILDEINHTYKPSANASSKFWDGLKKVIDQEYILNRMAELAKARYDSYSVENRVKVITKLLVERNFGNGWGAYNEVPLVYNTNEHNYRDLALIRADQLGNVQSIPPTEPTGAESIAAHALTNISPSVFANLYQNEKYKDITSEINKFFNRSNYHFASIRSLRNVINFQESLLPRVNASDVSSYGIPPVYQSASNTELAMSFRADRDAPNYHTWRGVGNVLAEMYETDFLPNSLQQEGFIIAKIFNSNGISVPDWVTNQALGEIFDFNKTPYGGKPGSNFYYRFEVIFKPSIGIQLWNQSININNLFDDPIHIEGASALARGESFNFAFRKKVYAFSNALNLNTSQRDWLIDDKNRKEFDILYDFFENNGYNVDNVDFGRQSIVTFMNENMILPVISFDQNFPRSTYMKEIVRMNKWIRLFGNRELGQFIEAITPNLPSLTNQELYNLYSFTWEAHKDLKLAYYRIPIETVVVFQPFVELILFDTGIGVAIALLEKLPAAIRSAEILAIINRLRSASQFGELKHAKTFGINTYNSLVSTFKALGLSRLKMGVQFHHLFEQRFVTQLKALLGANTGKWESVVLTVEEHQKITQAWRRIIGYNGQAVGTSGKVTATATLADIQAAAKEVYKNYPEILKALGL</sequence>
<evidence type="ECO:0000313" key="2">
    <source>
        <dbReference type="EMBL" id="TSE11285.1"/>
    </source>
</evidence>
<reference evidence="2 3" key="1">
    <citation type="submission" date="2019-07" db="EMBL/GenBank/DDBJ databases">
        <title>The draft genome sequence of Aquimarina algiphila M91.</title>
        <authorList>
            <person name="Meng X."/>
        </authorList>
    </citation>
    <scope>NUCLEOTIDE SEQUENCE [LARGE SCALE GENOMIC DNA]</scope>
    <source>
        <strain evidence="2 3">M91</strain>
    </source>
</reference>
<dbReference type="AlphaFoldDB" id="A0A554VRL1"/>
<organism evidence="2 3">
    <name type="scientific">Aquimarina algiphila</name>
    <dbReference type="NCBI Taxonomy" id="2047982"/>
    <lineage>
        <taxon>Bacteria</taxon>
        <taxon>Pseudomonadati</taxon>
        <taxon>Bacteroidota</taxon>
        <taxon>Flavobacteriia</taxon>
        <taxon>Flavobacteriales</taxon>
        <taxon>Flavobacteriaceae</taxon>
        <taxon>Aquimarina</taxon>
    </lineage>
</organism>
<feature type="chain" id="PRO_5022244447" description="Pre-toxin TG domain-containing protein" evidence="1">
    <location>
        <begin position="23"/>
        <end position="819"/>
    </location>
</feature>
<feature type="signal peptide" evidence="1">
    <location>
        <begin position="1"/>
        <end position="22"/>
    </location>
</feature>
<protein>
    <recommendedName>
        <fullName evidence="4">Pre-toxin TG domain-containing protein</fullName>
    </recommendedName>
</protein>
<dbReference type="OrthoDB" id="2972467at2"/>
<accession>A0A554VRL1</accession>
<dbReference type="RefSeq" id="WP_143915209.1">
    <property type="nucleotide sequence ID" value="NZ_CANMXV010000003.1"/>
</dbReference>